<keyword evidence="3" id="KW-1003">Cell membrane</keyword>
<dbReference type="PROSITE" id="PS00211">
    <property type="entry name" value="ABC_TRANSPORTER_1"/>
    <property type="match status" value="1"/>
</dbReference>
<dbReference type="InterPro" id="IPR017871">
    <property type="entry name" value="ABC_transporter-like_CS"/>
</dbReference>
<dbReference type="SMART" id="SM00382">
    <property type="entry name" value="AAA"/>
    <property type="match status" value="1"/>
</dbReference>
<dbReference type="EMBL" id="FQXE01000009">
    <property type="protein sequence ID" value="SHI10552.1"/>
    <property type="molecule type" value="Genomic_DNA"/>
</dbReference>
<dbReference type="InterPro" id="IPR003593">
    <property type="entry name" value="AAA+_ATPase"/>
</dbReference>
<gene>
    <name evidence="10" type="ORF">SAMN04488135_10932</name>
</gene>
<proteinExistence type="inferred from homology"/>
<dbReference type="InterPro" id="IPR003439">
    <property type="entry name" value="ABC_transporter-like_ATP-bd"/>
</dbReference>
<protein>
    <submittedName>
        <fullName evidence="10">Lipoprotein-releasing system ATP-binding protein</fullName>
    </submittedName>
</protein>
<dbReference type="AlphaFoldDB" id="A0A1M5YF28"/>
<dbReference type="InterPro" id="IPR015854">
    <property type="entry name" value="ABC_transpr_LolD-like"/>
</dbReference>
<dbReference type="PANTHER" id="PTHR24220:SF689">
    <property type="entry name" value="LIPOPROTEIN-RELEASING SYSTEM ATP-BINDING PROTEIN LOLD"/>
    <property type="match status" value="1"/>
</dbReference>
<sequence length="243" mass="26308">MTNNTPVVHALSARNLVKTYREGGVAIEVLRDVSLHVDPGEMVAIVGASGSGKSTLLHTLGLLDLPTSGSVFVNGMSADGLSEAQRSQLRNRTLGFVYQFHHLLPEFSALDNVAMPLIVRRESRGKAREQAQIVLEQVGLAARIDHYPGQLSGGERQRVALARALVTRPACVLADEPTGNLDRYTAESMFDLLVRMNREFGTAFAIVTHDAALAALAHRQLSMDKGRLVDPEVPPLIAVGDQR</sequence>
<evidence type="ECO:0000256" key="5">
    <source>
        <dbReference type="ARBA" id="ARBA00022741"/>
    </source>
</evidence>
<dbReference type="GO" id="GO:0044874">
    <property type="term" value="P:lipoprotein localization to outer membrane"/>
    <property type="evidence" value="ECO:0007669"/>
    <property type="project" value="UniProtKB-ARBA"/>
</dbReference>
<dbReference type="SUPFAM" id="SSF52540">
    <property type="entry name" value="P-loop containing nucleoside triphosphate hydrolases"/>
    <property type="match status" value="1"/>
</dbReference>
<dbReference type="GO" id="GO:0005886">
    <property type="term" value="C:plasma membrane"/>
    <property type="evidence" value="ECO:0007669"/>
    <property type="project" value="TreeGrafter"/>
</dbReference>
<evidence type="ECO:0000313" key="11">
    <source>
        <dbReference type="Proteomes" id="UP000184226"/>
    </source>
</evidence>
<evidence type="ECO:0000256" key="7">
    <source>
        <dbReference type="ARBA" id="ARBA00022967"/>
    </source>
</evidence>
<comment type="similarity">
    <text evidence="1">Belongs to the ABC transporter superfamily.</text>
</comment>
<keyword evidence="5" id="KW-0547">Nucleotide-binding</keyword>
<keyword evidence="6 10" id="KW-0067">ATP-binding</keyword>
<dbReference type="InterPro" id="IPR027417">
    <property type="entry name" value="P-loop_NTPase"/>
</dbReference>
<dbReference type="Gene3D" id="3.40.50.300">
    <property type="entry name" value="P-loop containing nucleotide triphosphate hydrolases"/>
    <property type="match status" value="1"/>
</dbReference>
<evidence type="ECO:0000313" key="10">
    <source>
        <dbReference type="EMBL" id="SHI10552.1"/>
    </source>
</evidence>
<evidence type="ECO:0000259" key="9">
    <source>
        <dbReference type="PROSITE" id="PS50893"/>
    </source>
</evidence>
<dbReference type="InterPro" id="IPR017911">
    <property type="entry name" value="MacB-like_ATP-bd"/>
</dbReference>
<dbReference type="OrthoDB" id="9802264at2"/>
<keyword evidence="10" id="KW-0449">Lipoprotein</keyword>
<dbReference type="STRING" id="658167.SAMN04488135_10932"/>
<keyword evidence="7" id="KW-1278">Translocase</keyword>
<accession>A0A1M5YF28</accession>
<evidence type="ECO:0000256" key="4">
    <source>
        <dbReference type="ARBA" id="ARBA00022519"/>
    </source>
</evidence>
<evidence type="ECO:0000256" key="2">
    <source>
        <dbReference type="ARBA" id="ARBA00022448"/>
    </source>
</evidence>
<keyword evidence="11" id="KW-1185">Reference proteome</keyword>
<keyword evidence="4" id="KW-0997">Cell inner membrane</keyword>
<evidence type="ECO:0000256" key="6">
    <source>
        <dbReference type="ARBA" id="ARBA00022840"/>
    </source>
</evidence>
<dbReference type="PROSITE" id="PS50893">
    <property type="entry name" value="ABC_TRANSPORTER_2"/>
    <property type="match status" value="1"/>
</dbReference>
<evidence type="ECO:0000256" key="8">
    <source>
        <dbReference type="ARBA" id="ARBA00023136"/>
    </source>
</evidence>
<keyword evidence="8" id="KW-0472">Membrane</keyword>
<dbReference type="GO" id="GO:0005524">
    <property type="term" value="F:ATP binding"/>
    <property type="evidence" value="ECO:0007669"/>
    <property type="project" value="UniProtKB-KW"/>
</dbReference>
<name>A0A1M5YF28_9BURK</name>
<feature type="domain" description="ABC transporter" evidence="9">
    <location>
        <begin position="11"/>
        <end position="240"/>
    </location>
</feature>
<evidence type="ECO:0000256" key="1">
    <source>
        <dbReference type="ARBA" id="ARBA00005417"/>
    </source>
</evidence>
<dbReference type="PANTHER" id="PTHR24220">
    <property type="entry name" value="IMPORT ATP-BINDING PROTEIN"/>
    <property type="match status" value="1"/>
</dbReference>
<reference evidence="10 11" key="1">
    <citation type="submission" date="2016-11" db="EMBL/GenBank/DDBJ databases">
        <authorList>
            <person name="Jaros S."/>
            <person name="Januszkiewicz K."/>
            <person name="Wedrychowicz H."/>
        </authorList>
    </citation>
    <scope>NUCLEOTIDE SEQUENCE [LARGE SCALE GENOMIC DNA]</scope>
    <source>
        <strain evidence="10 11">CGMCC 1.10190</strain>
    </source>
</reference>
<dbReference type="GO" id="GO:0022857">
    <property type="term" value="F:transmembrane transporter activity"/>
    <property type="evidence" value="ECO:0007669"/>
    <property type="project" value="TreeGrafter"/>
</dbReference>
<dbReference type="RefSeq" id="WP_073104638.1">
    <property type="nucleotide sequence ID" value="NZ_FQXE01000009.1"/>
</dbReference>
<dbReference type="GO" id="GO:0016887">
    <property type="term" value="F:ATP hydrolysis activity"/>
    <property type="evidence" value="ECO:0007669"/>
    <property type="project" value="InterPro"/>
</dbReference>
<dbReference type="Proteomes" id="UP000184226">
    <property type="component" value="Unassembled WGS sequence"/>
</dbReference>
<dbReference type="FunFam" id="3.40.50.300:FF:000230">
    <property type="entry name" value="Lipoprotein-releasing system ATP-binding protein LolD"/>
    <property type="match status" value="1"/>
</dbReference>
<dbReference type="CDD" id="cd03255">
    <property type="entry name" value="ABC_MJ0796_LolCDE_FtsE"/>
    <property type="match status" value="1"/>
</dbReference>
<organism evidence="10 11">
    <name type="scientific">Pollutimonas bauzanensis</name>
    <dbReference type="NCBI Taxonomy" id="658167"/>
    <lineage>
        <taxon>Bacteria</taxon>
        <taxon>Pseudomonadati</taxon>
        <taxon>Pseudomonadota</taxon>
        <taxon>Betaproteobacteria</taxon>
        <taxon>Burkholderiales</taxon>
        <taxon>Alcaligenaceae</taxon>
        <taxon>Pollutimonas</taxon>
    </lineage>
</organism>
<keyword evidence="2" id="KW-0813">Transport</keyword>
<dbReference type="GO" id="GO:0089705">
    <property type="term" value="P:protein localization to outer membrane"/>
    <property type="evidence" value="ECO:0007669"/>
    <property type="project" value="UniProtKB-ARBA"/>
</dbReference>
<evidence type="ECO:0000256" key="3">
    <source>
        <dbReference type="ARBA" id="ARBA00022475"/>
    </source>
</evidence>
<dbReference type="Pfam" id="PF00005">
    <property type="entry name" value="ABC_tran"/>
    <property type="match status" value="1"/>
</dbReference>